<dbReference type="KEGG" id="lcre:Pla8534_62590"/>
<dbReference type="Proteomes" id="UP000317648">
    <property type="component" value="Chromosome"/>
</dbReference>
<dbReference type="AlphaFoldDB" id="A0A518E2S5"/>
<evidence type="ECO:0000313" key="4">
    <source>
        <dbReference type="Proteomes" id="UP000317648"/>
    </source>
</evidence>
<name>A0A518E2S5_9BACT</name>
<dbReference type="InterPro" id="IPR011444">
    <property type="entry name" value="DUF1549"/>
</dbReference>
<evidence type="ECO:0000259" key="2">
    <source>
        <dbReference type="Pfam" id="PF07587"/>
    </source>
</evidence>
<dbReference type="Pfam" id="PF07583">
    <property type="entry name" value="PSCyt2"/>
    <property type="match status" value="1"/>
</dbReference>
<dbReference type="OrthoDB" id="289126at2"/>
<accession>A0A518E2S5</accession>
<dbReference type="RefSeq" id="WP_145057605.1">
    <property type="nucleotide sequence ID" value="NZ_CP036433.1"/>
</dbReference>
<reference evidence="3 4" key="1">
    <citation type="submission" date="2019-02" db="EMBL/GenBank/DDBJ databases">
        <title>Deep-cultivation of Planctomycetes and their phenomic and genomic characterization uncovers novel biology.</title>
        <authorList>
            <person name="Wiegand S."/>
            <person name="Jogler M."/>
            <person name="Boedeker C."/>
            <person name="Pinto D."/>
            <person name="Vollmers J."/>
            <person name="Rivas-Marin E."/>
            <person name="Kohn T."/>
            <person name="Peeters S.H."/>
            <person name="Heuer A."/>
            <person name="Rast P."/>
            <person name="Oberbeckmann S."/>
            <person name="Bunk B."/>
            <person name="Jeske O."/>
            <person name="Meyerdierks A."/>
            <person name="Storesund J.E."/>
            <person name="Kallscheuer N."/>
            <person name="Luecker S."/>
            <person name="Lage O.M."/>
            <person name="Pohl T."/>
            <person name="Merkel B.J."/>
            <person name="Hornburger P."/>
            <person name="Mueller R.-W."/>
            <person name="Bruemmer F."/>
            <person name="Labrenz M."/>
            <person name="Spormann A.M."/>
            <person name="Op den Camp H."/>
            <person name="Overmann J."/>
            <person name="Amann R."/>
            <person name="Jetten M.S.M."/>
            <person name="Mascher T."/>
            <person name="Medema M.H."/>
            <person name="Devos D.P."/>
            <person name="Kaster A.-K."/>
            <person name="Ovreas L."/>
            <person name="Rohde M."/>
            <person name="Galperin M.Y."/>
            <person name="Jogler C."/>
        </authorList>
    </citation>
    <scope>NUCLEOTIDE SEQUENCE [LARGE SCALE GENOMIC DNA]</scope>
    <source>
        <strain evidence="3 4">Pla85_3_4</strain>
    </source>
</reference>
<feature type="domain" description="DUF1553" evidence="2">
    <location>
        <begin position="309"/>
        <end position="526"/>
    </location>
</feature>
<gene>
    <name evidence="3" type="ORF">Pla8534_62590</name>
</gene>
<feature type="domain" description="DUF1549" evidence="1">
    <location>
        <begin position="58"/>
        <end position="230"/>
    </location>
</feature>
<sequence>MTSTTRLLWAKNALLAAVCLIAVGSLAFGLLPADRKERPRSFSPGRLTRADFGAVVQQIDDQFADRWKTAGLQAAARADDLTIARRLSLGLTGTIPSLEEIRELENTPAGQRMEWWVSHLLEDRRYADFVAERLARAFVGVDDGAFLVYRRRRFVTWLSDRLFENDLRYDQLVRKLIAGEGLWTDSPQVNFLTVALDQNNKNQPDPIRLGGRTVRAFLGMRIDCLQCHDEFRLDGATGFPGPDGEEREGTQRDFHRLAAYFGQASSSLRGMREDPDREYRYKYLYEDEEEQVEPAPPYLPELASQQKSRRAELASWVTHPQNKPFARATVNRIWAILVGRPLHEPIDNIPLHGSSQPGLELLTDDFIAHGFDLRRLIRLIAATRVYQIDSRADFEVTPAHEAAYAVFPLTRLRPEQAAGAVIQASSLTTIDAASHIVSQLIMNGETNDFVQRYGDMGEDEFTDRGGTIPQRLLMMNGKLVRERTHENLLQAATQISALAPDDDAAVETAFLSVLTRLPTAEETALFAGQLKGQRKKARNAQLEDLYWVLINSTEFCWNH</sequence>
<dbReference type="PANTHER" id="PTHR35889:SF3">
    <property type="entry name" value="F-BOX DOMAIN-CONTAINING PROTEIN"/>
    <property type="match status" value="1"/>
</dbReference>
<dbReference type="Pfam" id="PF07587">
    <property type="entry name" value="PSD1"/>
    <property type="match status" value="1"/>
</dbReference>
<evidence type="ECO:0000259" key="1">
    <source>
        <dbReference type="Pfam" id="PF07583"/>
    </source>
</evidence>
<keyword evidence="4" id="KW-1185">Reference proteome</keyword>
<organism evidence="3 4">
    <name type="scientific">Lignipirellula cremea</name>
    <dbReference type="NCBI Taxonomy" id="2528010"/>
    <lineage>
        <taxon>Bacteria</taxon>
        <taxon>Pseudomonadati</taxon>
        <taxon>Planctomycetota</taxon>
        <taxon>Planctomycetia</taxon>
        <taxon>Pirellulales</taxon>
        <taxon>Pirellulaceae</taxon>
        <taxon>Lignipirellula</taxon>
    </lineage>
</organism>
<protein>
    <recommendedName>
        <fullName evidence="5">Cytochrome c domain-containing protein</fullName>
    </recommendedName>
</protein>
<dbReference type="PANTHER" id="PTHR35889">
    <property type="entry name" value="CYCLOINULO-OLIGOSACCHARIDE FRUCTANOTRANSFERASE-RELATED"/>
    <property type="match status" value="1"/>
</dbReference>
<evidence type="ECO:0008006" key="5">
    <source>
        <dbReference type="Google" id="ProtNLM"/>
    </source>
</evidence>
<evidence type="ECO:0000313" key="3">
    <source>
        <dbReference type="EMBL" id="QDU98391.1"/>
    </source>
</evidence>
<proteinExistence type="predicted"/>
<dbReference type="InterPro" id="IPR022655">
    <property type="entry name" value="DUF1553"/>
</dbReference>
<dbReference type="EMBL" id="CP036433">
    <property type="protein sequence ID" value="QDU98391.1"/>
    <property type="molecule type" value="Genomic_DNA"/>
</dbReference>